<dbReference type="Pfam" id="PF13641">
    <property type="entry name" value="Glyco_tranf_2_3"/>
    <property type="match status" value="1"/>
</dbReference>
<sequence>MNCPVALFAYRRIQHLRLVVKSLQENTLAGETDLFIFCDGAKSADDVDAVTEVRSFCRRVSGFRRVTVIERDHNLGLSASIVEGVSQLCNEYGFVAVVEDDVVVSRHFLSWVNAALKKYEHDTRVFSVGCYVFPTDRNLENSFFLSLPDCWGWAVWGRSWKFYQADGASLLRELKARNLQRKFDFDGAFPYTDMLKKQIEGQNDSWAIRWSASVLLAGGLTVYPGKSMTQNIGFDGTGTHCGENDIYDQSLSETCPDLQDIPVVESDEAREAWRDFLLKLKRENIRDKVLRRVIKKIKRLLK</sequence>
<dbReference type="EMBL" id="CP004388">
    <property type="protein sequence ID" value="AJD50147.1"/>
    <property type="molecule type" value="Genomic_DNA"/>
</dbReference>
<accession>A0AB72U744</accession>
<dbReference type="KEGG" id="txi:TH3_00105"/>
<dbReference type="GeneID" id="31925726"/>
<dbReference type="Proteomes" id="UP000007127">
    <property type="component" value="Chromosome"/>
</dbReference>
<evidence type="ECO:0000313" key="1">
    <source>
        <dbReference type="EMBL" id="AJD50147.1"/>
    </source>
</evidence>
<dbReference type="SUPFAM" id="SSF53448">
    <property type="entry name" value="Nucleotide-diphospho-sugar transferases"/>
    <property type="match status" value="1"/>
</dbReference>
<evidence type="ECO:0000313" key="2">
    <source>
        <dbReference type="Proteomes" id="UP000007127"/>
    </source>
</evidence>
<dbReference type="InterPro" id="IPR029044">
    <property type="entry name" value="Nucleotide-diphossugar_trans"/>
</dbReference>
<proteinExistence type="predicted"/>
<name>A0AB72U744_9PROT</name>
<keyword evidence="1" id="KW-0808">Transferase</keyword>
<protein>
    <submittedName>
        <fullName evidence="1">Sugar transferase</fullName>
    </submittedName>
</protein>
<dbReference type="RefSeq" id="WP_007088314.1">
    <property type="nucleotide sequence ID" value="NZ_CP004388.1"/>
</dbReference>
<organism evidence="1 2">
    <name type="scientific">Thalassospira xiamenensis M-5 = DSM 17429</name>
    <dbReference type="NCBI Taxonomy" id="1123366"/>
    <lineage>
        <taxon>Bacteria</taxon>
        <taxon>Pseudomonadati</taxon>
        <taxon>Pseudomonadota</taxon>
        <taxon>Alphaproteobacteria</taxon>
        <taxon>Rhodospirillales</taxon>
        <taxon>Thalassospiraceae</taxon>
        <taxon>Thalassospira</taxon>
    </lineage>
</organism>
<dbReference type="Gene3D" id="3.90.550.10">
    <property type="entry name" value="Spore Coat Polysaccharide Biosynthesis Protein SpsA, Chain A"/>
    <property type="match status" value="1"/>
</dbReference>
<dbReference type="GO" id="GO:0016740">
    <property type="term" value="F:transferase activity"/>
    <property type="evidence" value="ECO:0007669"/>
    <property type="project" value="UniProtKB-KW"/>
</dbReference>
<gene>
    <name evidence="1" type="ORF">TH3_00105</name>
</gene>
<dbReference type="AlphaFoldDB" id="A0AB72U744"/>
<reference evidence="1 2" key="1">
    <citation type="journal article" date="2012" name="J. Bacteriol.">
        <title>Genome sequence of Thalassospira xiamenensis type strain M-5.</title>
        <authorList>
            <person name="Lai Q."/>
            <person name="Shao Z."/>
        </authorList>
    </citation>
    <scope>NUCLEOTIDE SEQUENCE [LARGE SCALE GENOMIC DNA]</scope>
    <source>
        <strain evidence="1 2">M-5</strain>
    </source>
</reference>